<evidence type="ECO:0000256" key="6">
    <source>
        <dbReference type="ARBA" id="ARBA00022679"/>
    </source>
</evidence>
<dbReference type="EMBL" id="OU963862">
    <property type="protein sequence ID" value="CAH0380713.1"/>
    <property type="molecule type" value="Genomic_DNA"/>
</dbReference>
<comment type="similarity">
    <text evidence="4">Belongs to the MAPEG family.</text>
</comment>
<evidence type="ECO:0000313" key="20">
    <source>
        <dbReference type="Proteomes" id="UP001152759"/>
    </source>
</evidence>
<evidence type="ECO:0000256" key="10">
    <source>
        <dbReference type="ARBA" id="ARBA00022989"/>
    </source>
</evidence>
<dbReference type="GO" id="GO:0004364">
    <property type="term" value="F:glutathione transferase activity"/>
    <property type="evidence" value="ECO:0007669"/>
    <property type="project" value="UniProtKB-EC"/>
</dbReference>
<evidence type="ECO:0000256" key="7">
    <source>
        <dbReference type="ARBA" id="ARBA00022692"/>
    </source>
</evidence>
<evidence type="ECO:0000256" key="14">
    <source>
        <dbReference type="ARBA" id="ARBA00038540"/>
    </source>
</evidence>
<keyword evidence="12" id="KW-0496">Mitochondrion</keyword>
<dbReference type="KEGG" id="btab:109039556"/>
<dbReference type="Pfam" id="PF01124">
    <property type="entry name" value="MAPEG"/>
    <property type="match status" value="1"/>
</dbReference>
<dbReference type="EMBL" id="MN187157">
    <property type="protein sequence ID" value="QHU80009.1"/>
    <property type="molecule type" value="mRNA"/>
</dbReference>
<feature type="transmembrane region" description="Helical" evidence="17">
    <location>
        <begin position="104"/>
        <end position="124"/>
    </location>
</feature>
<dbReference type="Gene3D" id="1.20.120.550">
    <property type="entry name" value="Membrane associated eicosanoid/glutathione metabolism-like domain"/>
    <property type="match status" value="1"/>
</dbReference>
<dbReference type="PANTHER" id="PTHR10689">
    <property type="entry name" value="MICROSOMAL GLUTATHIONE S-TRANSFERASE 1"/>
    <property type="match status" value="1"/>
</dbReference>
<evidence type="ECO:0000256" key="4">
    <source>
        <dbReference type="ARBA" id="ARBA00010459"/>
    </source>
</evidence>
<reference evidence="19" key="2">
    <citation type="submission" date="2020-02" db="EMBL/GenBank/DDBJ databases">
        <title>Molecular Evolution of the glutathione S-transferase family in the Bemisia tabaci species complex.</title>
        <authorList>
            <person name="Patel M."/>
            <person name="Visendi P."/>
            <person name="Seal S."/>
            <person name="Sertchook R."/>
            <person name="Malka O."/>
        </authorList>
    </citation>
    <scope>NUCLEOTIDE SEQUENCE</scope>
    <source>
        <strain evidence="19">MED-Q2</strain>
    </source>
</reference>
<evidence type="ECO:0000256" key="15">
    <source>
        <dbReference type="ARBA" id="ARBA00039397"/>
    </source>
</evidence>
<evidence type="ECO:0000256" key="8">
    <source>
        <dbReference type="ARBA" id="ARBA00022787"/>
    </source>
</evidence>
<proteinExistence type="evidence at transcript level"/>
<name>A0A6C0MC66_BEMTA</name>
<accession>A0A6C0MC66</accession>
<evidence type="ECO:0000256" key="16">
    <source>
        <dbReference type="ARBA" id="ARBA00049385"/>
    </source>
</evidence>
<keyword evidence="10 17" id="KW-1133">Transmembrane helix</keyword>
<keyword evidence="6 19" id="KW-0808">Transferase</keyword>
<evidence type="ECO:0000313" key="18">
    <source>
        <dbReference type="EMBL" id="CAH0380713.1"/>
    </source>
</evidence>
<dbReference type="AlphaFoldDB" id="A0A6C0MC66"/>
<comment type="subcellular location">
    <subcellularLocation>
        <location evidence="3">Endoplasmic reticulum membrane</location>
        <topology evidence="3">Multi-pass membrane protein</topology>
    </subcellularLocation>
    <subcellularLocation>
        <location evidence="2">Mitochondrion outer membrane</location>
    </subcellularLocation>
</comment>
<evidence type="ECO:0000256" key="2">
    <source>
        <dbReference type="ARBA" id="ARBA00004294"/>
    </source>
</evidence>
<gene>
    <name evidence="18" type="ORF">BEMITA_LOCUS433</name>
</gene>
<evidence type="ECO:0000256" key="5">
    <source>
        <dbReference type="ARBA" id="ARBA00012452"/>
    </source>
</evidence>
<keyword evidence="8" id="KW-1000">Mitochondrion outer membrane</keyword>
<comment type="subunit">
    <text evidence="14">Homotrimer; The trimer binds only one molecule of glutathione.</text>
</comment>
<dbReference type="EC" id="2.5.1.18" evidence="5"/>
<evidence type="ECO:0000256" key="17">
    <source>
        <dbReference type="SAM" id="Phobius"/>
    </source>
</evidence>
<keyword evidence="9" id="KW-0256">Endoplasmic reticulum</keyword>
<evidence type="ECO:0000256" key="3">
    <source>
        <dbReference type="ARBA" id="ARBA00004477"/>
    </source>
</evidence>
<dbReference type="InterPro" id="IPR040162">
    <property type="entry name" value="MGST1-like"/>
</dbReference>
<evidence type="ECO:0000256" key="13">
    <source>
        <dbReference type="ARBA" id="ARBA00023136"/>
    </source>
</evidence>
<comment type="function">
    <text evidence="1">Conjugation of reduced glutathione to a wide number of exogenous and endogenous hydrophobic electrophiles.</text>
</comment>
<evidence type="ECO:0000256" key="11">
    <source>
        <dbReference type="ARBA" id="ARBA00022990"/>
    </source>
</evidence>
<reference evidence="18" key="3">
    <citation type="submission" date="2021-12" db="EMBL/GenBank/DDBJ databases">
        <authorList>
            <person name="King R."/>
        </authorList>
    </citation>
    <scope>NUCLEOTIDE SEQUENCE</scope>
</reference>
<dbReference type="InterPro" id="IPR023352">
    <property type="entry name" value="MAPEG-like_dom_sf"/>
</dbReference>
<dbReference type="PANTHER" id="PTHR10689:SF6">
    <property type="entry name" value="MICROSOMAL GLUTATHIONE S-TRANSFERASE 1"/>
    <property type="match status" value="1"/>
</dbReference>
<keyword evidence="11" id="KW-0007">Acetylation</keyword>
<reference evidence="19" key="1">
    <citation type="submission" date="2019-07" db="EMBL/GenBank/DDBJ databases">
        <authorList>
            <person name="Aidlin Harari O."/>
            <person name="Santos-Garcia D."/>
            <person name="Moseri M."/>
            <person name="Moshitzky P."/>
            <person name="Morin S."/>
        </authorList>
    </citation>
    <scope>NUCLEOTIDE SEQUENCE</scope>
    <source>
        <strain evidence="19">MED-Q2</strain>
    </source>
</reference>
<dbReference type="GO" id="GO:0005789">
    <property type="term" value="C:endoplasmic reticulum membrane"/>
    <property type="evidence" value="ECO:0007669"/>
    <property type="project" value="UniProtKB-SubCell"/>
</dbReference>
<organism evidence="19">
    <name type="scientific">Bemisia tabaci</name>
    <name type="common">Sweetpotato whitefly</name>
    <name type="synonym">Aleurodes tabaci</name>
    <dbReference type="NCBI Taxonomy" id="7038"/>
    <lineage>
        <taxon>Eukaryota</taxon>
        <taxon>Metazoa</taxon>
        <taxon>Ecdysozoa</taxon>
        <taxon>Arthropoda</taxon>
        <taxon>Hexapoda</taxon>
        <taxon>Insecta</taxon>
        <taxon>Pterygota</taxon>
        <taxon>Neoptera</taxon>
        <taxon>Paraneoptera</taxon>
        <taxon>Hemiptera</taxon>
        <taxon>Sternorrhyncha</taxon>
        <taxon>Aleyrodoidea</taxon>
        <taxon>Aleyrodidae</taxon>
        <taxon>Aleyrodinae</taxon>
        <taxon>Bemisia</taxon>
    </lineage>
</organism>
<protein>
    <recommendedName>
        <fullName evidence="15">Microsomal glutathione S-transferase 1</fullName>
        <ecNumber evidence="5">2.5.1.18</ecNumber>
    </recommendedName>
</protein>
<sequence>MALLSQIYSLDNPVFTAYIFYTSILLLKMLFMVFIIGSQRIKKGIFVSEEDKALHPKAKIRHDDPDIERCRRAHQNDLENIPAFILAGALYQLTSPSAWLAIQLFRFGTIARIVHTFVYAIVVIPQPARAISFLVSYAITVYMLVQTILYVL</sequence>
<dbReference type="InterPro" id="IPR001129">
    <property type="entry name" value="Membr-assoc_MAPEG"/>
</dbReference>
<dbReference type="Proteomes" id="UP001152759">
    <property type="component" value="Chromosome 1"/>
</dbReference>
<evidence type="ECO:0000313" key="19">
    <source>
        <dbReference type="EMBL" id="QHU80009.1"/>
    </source>
</evidence>
<dbReference type="SUPFAM" id="SSF161084">
    <property type="entry name" value="MAPEG domain-like"/>
    <property type="match status" value="1"/>
</dbReference>
<evidence type="ECO:0000256" key="1">
    <source>
        <dbReference type="ARBA" id="ARBA00003701"/>
    </source>
</evidence>
<keyword evidence="13 17" id="KW-0472">Membrane</keyword>
<evidence type="ECO:0000256" key="9">
    <source>
        <dbReference type="ARBA" id="ARBA00022824"/>
    </source>
</evidence>
<evidence type="ECO:0000256" key="12">
    <source>
        <dbReference type="ARBA" id="ARBA00023128"/>
    </source>
</evidence>
<feature type="transmembrane region" description="Helical" evidence="17">
    <location>
        <begin position="130"/>
        <end position="151"/>
    </location>
</feature>
<dbReference type="FunFam" id="1.20.120.550:FF:000002">
    <property type="entry name" value="Microsomal glutathione S-transferase 1"/>
    <property type="match status" value="1"/>
</dbReference>
<dbReference type="GO" id="GO:0005741">
    <property type="term" value="C:mitochondrial outer membrane"/>
    <property type="evidence" value="ECO:0007669"/>
    <property type="project" value="UniProtKB-SubCell"/>
</dbReference>
<comment type="catalytic activity">
    <reaction evidence="16">
        <text>RX + glutathione = an S-substituted glutathione + a halide anion + H(+)</text>
        <dbReference type="Rhea" id="RHEA:16437"/>
        <dbReference type="ChEBI" id="CHEBI:15378"/>
        <dbReference type="ChEBI" id="CHEBI:16042"/>
        <dbReference type="ChEBI" id="CHEBI:17792"/>
        <dbReference type="ChEBI" id="CHEBI:57925"/>
        <dbReference type="ChEBI" id="CHEBI:90779"/>
        <dbReference type="EC" id="2.5.1.18"/>
    </reaction>
    <physiologicalReaction direction="left-to-right" evidence="16">
        <dbReference type="Rhea" id="RHEA:16438"/>
    </physiologicalReaction>
</comment>
<feature type="transmembrane region" description="Helical" evidence="17">
    <location>
        <begin position="15"/>
        <end position="36"/>
    </location>
</feature>
<keyword evidence="20" id="KW-1185">Reference proteome</keyword>
<keyword evidence="7 17" id="KW-0812">Transmembrane</keyword>